<keyword evidence="2" id="KW-0238">DNA-binding</keyword>
<organism evidence="6 7">
    <name type="scientific">Candidatus Ornithocaccomicrobium faecavium</name>
    <dbReference type="NCBI Taxonomy" id="2840890"/>
    <lineage>
        <taxon>Bacteria</taxon>
        <taxon>Bacillati</taxon>
        <taxon>Bacillota</taxon>
        <taxon>Clostridia</taxon>
        <taxon>Candidatus Ornithocaccomicrobium</taxon>
    </lineage>
</organism>
<evidence type="ECO:0000256" key="2">
    <source>
        <dbReference type="ARBA" id="ARBA00023125"/>
    </source>
</evidence>
<feature type="transmembrane region" description="Helical" evidence="4">
    <location>
        <begin position="20"/>
        <end position="40"/>
    </location>
</feature>
<name>A0A9D1PAU4_9FIRM</name>
<reference evidence="6" key="1">
    <citation type="submission" date="2020-10" db="EMBL/GenBank/DDBJ databases">
        <authorList>
            <person name="Gilroy R."/>
        </authorList>
    </citation>
    <scope>NUCLEOTIDE SEQUENCE</scope>
    <source>
        <strain evidence="6">CHK183-6373</strain>
    </source>
</reference>
<dbReference type="SUPFAM" id="SSF46689">
    <property type="entry name" value="Homeodomain-like"/>
    <property type="match status" value="1"/>
</dbReference>
<evidence type="ECO:0000256" key="3">
    <source>
        <dbReference type="ARBA" id="ARBA00023163"/>
    </source>
</evidence>
<accession>A0A9D1PAU4</accession>
<dbReference type="SMART" id="SM00342">
    <property type="entry name" value="HTH_ARAC"/>
    <property type="match status" value="1"/>
</dbReference>
<evidence type="ECO:0000313" key="6">
    <source>
        <dbReference type="EMBL" id="HIV29271.1"/>
    </source>
</evidence>
<dbReference type="PROSITE" id="PS01124">
    <property type="entry name" value="HTH_ARAC_FAMILY_2"/>
    <property type="match status" value="1"/>
</dbReference>
<reference evidence="6" key="2">
    <citation type="journal article" date="2021" name="PeerJ">
        <title>Extensive microbial diversity within the chicken gut microbiome revealed by metagenomics and culture.</title>
        <authorList>
            <person name="Gilroy R."/>
            <person name="Ravi A."/>
            <person name="Getino M."/>
            <person name="Pursley I."/>
            <person name="Horton D.L."/>
            <person name="Alikhan N.F."/>
            <person name="Baker D."/>
            <person name="Gharbi K."/>
            <person name="Hall N."/>
            <person name="Watson M."/>
            <person name="Adriaenssens E.M."/>
            <person name="Foster-Nyarko E."/>
            <person name="Jarju S."/>
            <person name="Secka A."/>
            <person name="Antonio M."/>
            <person name="Oren A."/>
            <person name="Chaudhuri R.R."/>
            <person name="La Ragione R."/>
            <person name="Hildebrand F."/>
            <person name="Pallen M.J."/>
        </authorList>
    </citation>
    <scope>NUCLEOTIDE SEQUENCE</scope>
    <source>
        <strain evidence="6">CHK183-6373</strain>
    </source>
</reference>
<dbReference type="Proteomes" id="UP000886884">
    <property type="component" value="Unassembled WGS sequence"/>
</dbReference>
<feature type="transmembrane region" description="Helical" evidence="4">
    <location>
        <begin position="268"/>
        <end position="286"/>
    </location>
</feature>
<dbReference type="InterPro" id="IPR018060">
    <property type="entry name" value="HTH_AraC"/>
</dbReference>
<gene>
    <name evidence="6" type="ORF">IAA64_15030</name>
</gene>
<comment type="caution">
    <text evidence="6">The sequence shown here is derived from an EMBL/GenBank/DDBJ whole genome shotgun (WGS) entry which is preliminary data.</text>
</comment>
<evidence type="ECO:0000256" key="1">
    <source>
        <dbReference type="ARBA" id="ARBA00023015"/>
    </source>
</evidence>
<dbReference type="PANTHER" id="PTHR43280:SF2">
    <property type="entry name" value="HTH-TYPE TRANSCRIPTIONAL REGULATOR EXSA"/>
    <property type="match status" value="1"/>
</dbReference>
<dbReference type="InterPro" id="IPR009057">
    <property type="entry name" value="Homeodomain-like_sf"/>
</dbReference>
<dbReference type="Gene3D" id="1.10.10.60">
    <property type="entry name" value="Homeodomain-like"/>
    <property type="match status" value="1"/>
</dbReference>
<dbReference type="PANTHER" id="PTHR43280">
    <property type="entry name" value="ARAC-FAMILY TRANSCRIPTIONAL REGULATOR"/>
    <property type="match status" value="1"/>
</dbReference>
<protein>
    <submittedName>
        <fullName evidence="6">Helix-turn-helix transcriptional regulator</fullName>
    </submittedName>
</protein>
<keyword evidence="1" id="KW-0805">Transcription regulation</keyword>
<dbReference type="GO" id="GO:0043565">
    <property type="term" value="F:sequence-specific DNA binding"/>
    <property type="evidence" value="ECO:0007669"/>
    <property type="project" value="InterPro"/>
</dbReference>
<dbReference type="GO" id="GO:0003700">
    <property type="term" value="F:DNA-binding transcription factor activity"/>
    <property type="evidence" value="ECO:0007669"/>
    <property type="project" value="InterPro"/>
</dbReference>
<evidence type="ECO:0000256" key="4">
    <source>
        <dbReference type="SAM" id="Phobius"/>
    </source>
</evidence>
<dbReference type="Pfam" id="PF12833">
    <property type="entry name" value="HTH_18"/>
    <property type="match status" value="1"/>
</dbReference>
<evidence type="ECO:0000259" key="5">
    <source>
        <dbReference type="PROSITE" id="PS01124"/>
    </source>
</evidence>
<keyword evidence="4" id="KW-1133">Transmembrane helix</keyword>
<keyword evidence="4" id="KW-0472">Membrane</keyword>
<feature type="domain" description="HTH araC/xylS-type" evidence="5">
    <location>
        <begin position="626"/>
        <end position="725"/>
    </location>
</feature>
<dbReference type="EMBL" id="DVOT01000266">
    <property type="protein sequence ID" value="HIV29271.1"/>
    <property type="molecule type" value="Genomic_DNA"/>
</dbReference>
<keyword evidence="3" id="KW-0804">Transcription</keyword>
<keyword evidence="4" id="KW-0812">Transmembrane</keyword>
<proteinExistence type="predicted"/>
<sequence length="731" mass="83116">MKNARRAQNGSLKNSLIITYLLMMGVLIGIAAILIVRLLWQFTDDEFERSSNHSAQQLQDNVDGQMLMIYELTQNMGSDTALWSSNLLKEESELLSAYNAIRRYSLSIDIADGFYLFYSNEAMQYVLSDTVLINKIYFDTINANLQLKLEDVQPYFSAQTDLVLETMGDGKHIASIYLLPSDPASRRVAMFLLDATQIEQEIEKAFADDLAYFTLYAQDGKQLFHREYGSQATLVCRPDSQNAVGLSLEIGIVRPQLRRVVEEYRNMLYIYIAVSLPLGLILARLLTRKIYRPIDLARSRILSGAQAQPEAGKGERYREINDIEVEYHQVSSEKARLASLIDVQTAALKVNILNTYLSGKTPQPSDVSAIPAWEWGEGKRMFILVALDQLQAYVSTYDASNRLAMEEEMMNAFAVLDGLCTVRIATPMNENRQALMLLSPRETVGRDAVLDACRRAMEDILRLTEQTVTVAVGRAFDEWEDMDEQYAQVRRLMYMRLETGWNALLDADCPPALRARTHGDGNATALKNACLVADRQVARQELNRFFAMFYEEEPNPSTFKSAYFQIVTTLMRIARELACGENITFPATDYEPETINQAQDSLEMVLDQILDFVSEEKRHKRANVSQEAIAIMEAQYGDPMLEPEKIAGQVGVSKNYLSNCLKETHQTTVAAMLDEIRMRKSREMLVRTDLLVKEIVLSCGYVDVNNYIRKFKKQEGVTPLQYRKARKEYAK</sequence>
<evidence type="ECO:0000313" key="7">
    <source>
        <dbReference type="Proteomes" id="UP000886884"/>
    </source>
</evidence>
<dbReference type="AlphaFoldDB" id="A0A9D1PAU4"/>